<evidence type="ECO:0000256" key="4">
    <source>
        <dbReference type="ARBA" id="ARBA00022670"/>
    </source>
</evidence>
<dbReference type="Proteomes" id="UP000268162">
    <property type="component" value="Unassembled WGS sequence"/>
</dbReference>
<evidence type="ECO:0000256" key="7">
    <source>
        <dbReference type="ARBA" id="ARBA00022801"/>
    </source>
</evidence>
<dbReference type="PANTHER" id="PTHR47966:SF1">
    <property type="entry name" value="ASPARTYL PROTEINASE"/>
    <property type="match status" value="1"/>
</dbReference>
<gene>
    <name evidence="14" type="ORF">BJ085DRAFT_7085</name>
</gene>
<keyword evidence="9 11" id="KW-1015">Disulfide bond</keyword>
<evidence type="ECO:0000256" key="12">
    <source>
        <dbReference type="RuleBase" id="RU000454"/>
    </source>
</evidence>
<dbReference type="CDD" id="cd05471">
    <property type="entry name" value="pepsin_like"/>
    <property type="match status" value="1"/>
</dbReference>
<evidence type="ECO:0000256" key="3">
    <source>
        <dbReference type="ARBA" id="ARBA00013205"/>
    </source>
</evidence>
<keyword evidence="4 12" id="KW-0645">Protease</keyword>
<keyword evidence="5" id="KW-0732">Signal</keyword>
<feature type="non-terminal residue" evidence="14">
    <location>
        <position position="347"/>
    </location>
</feature>
<dbReference type="AlphaFoldDB" id="A0A4Q0A2V7"/>
<dbReference type="PROSITE" id="PS51767">
    <property type="entry name" value="PEPTIDASE_A1"/>
    <property type="match status" value="1"/>
</dbReference>
<dbReference type="InterPro" id="IPR033121">
    <property type="entry name" value="PEPTIDASE_A1"/>
</dbReference>
<sequence>NTLASRQRALARYNVHPPNRPYISRVSIDVVNYRHDREYYNTISIGTPPQNFKVMLDTGSSDAWVIGQQCISPNCKSHATFDPAQSATFQAGSPNWRMEYGDHSFVGGFMGRDTMNLGDSSLTITNQTVGLATYLSSQLSDDIVDGIIGLASKNRTNSDSVIDALMSQRSPQDALFAVYFPRHSLATQGEVTFGTIKRSHYRDSLVYAPLSHPRWWQFQLDQATFGSAYFGQGAHCIVDTGTNILMLPAEAANILHQQVPGAINSDSLGWLVPCNTPQRVFHGLDFVIQGRSLRVSIGDIVMEPTLEDPQLCYSGVVSGSGKWILGTTFLKNVFVVFDYGQKRLGFA</sequence>
<dbReference type="PRINTS" id="PR00792">
    <property type="entry name" value="PEPSIN"/>
</dbReference>
<evidence type="ECO:0000256" key="2">
    <source>
        <dbReference type="ARBA" id="ARBA00007447"/>
    </source>
</evidence>
<keyword evidence="6 12" id="KW-0064">Aspartyl protease</keyword>
<feature type="domain" description="Peptidase A1" evidence="13">
    <location>
        <begin position="39"/>
        <end position="347"/>
    </location>
</feature>
<evidence type="ECO:0000256" key="6">
    <source>
        <dbReference type="ARBA" id="ARBA00022750"/>
    </source>
</evidence>
<protein>
    <recommendedName>
        <fullName evidence="3">rhizopuspepsin</fullName>
        <ecNumber evidence="3">3.4.23.21</ecNumber>
    </recommendedName>
</protein>
<evidence type="ECO:0000313" key="14">
    <source>
        <dbReference type="EMBL" id="RKP39530.1"/>
    </source>
</evidence>
<dbReference type="PANTHER" id="PTHR47966">
    <property type="entry name" value="BETA-SITE APP-CLEAVING ENZYME, ISOFORM A-RELATED"/>
    <property type="match status" value="1"/>
</dbReference>
<dbReference type="Pfam" id="PF00026">
    <property type="entry name" value="Asp"/>
    <property type="match status" value="1"/>
</dbReference>
<comment type="similarity">
    <text evidence="2 12">Belongs to the peptidase A1 family.</text>
</comment>
<keyword evidence="8" id="KW-0865">Zymogen</keyword>
<feature type="active site" evidence="10">
    <location>
        <position position="239"/>
    </location>
</feature>
<evidence type="ECO:0000256" key="1">
    <source>
        <dbReference type="ARBA" id="ARBA00001130"/>
    </source>
</evidence>
<evidence type="ECO:0000313" key="15">
    <source>
        <dbReference type="Proteomes" id="UP000268162"/>
    </source>
</evidence>
<evidence type="ECO:0000256" key="10">
    <source>
        <dbReference type="PIRSR" id="PIRSR601461-1"/>
    </source>
</evidence>
<dbReference type="InterPro" id="IPR001461">
    <property type="entry name" value="Aspartic_peptidase_A1"/>
</dbReference>
<dbReference type="InterPro" id="IPR001969">
    <property type="entry name" value="Aspartic_peptidase_AS"/>
</dbReference>
<dbReference type="GO" id="GO:0006508">
    <property type="term" value="P:proteolysis"/>
    <property type="evidence" value="ECO:0007669"/>
    <property type="project" value="UniProtKB-KW"/>
</dbReference>
<feature type="disulfide bond" evidence="11">
    <location>
        <begin position="70"/>
        <end position="75"/>
    </location>
</feature>
<dbReference type="Gene3D" id="2.40.70.10">
    <property type="entry name" value="Acid Proteases"/>
    <property type="match status" value="2"/>
</dbReference>
<dbReference type="EC" id="3.4.23.21" evidence="3"/>
<dbReference type="FunFam" id="2.40.70.10:FF:000115">
    <property type="entry name" value="Lysosomal aspartic protease"/>
    <property type="match status" value="1"/>
</dbReference>
<comment type="catalytic activity">
    <reaction evidence="1">
        <text>Hydrolysis of proteins with broad specificity similar to that of pepsin A, preferring hydrophobic residues at P1 and P1'. Clots milk and activates trypsinogen. Does not cleave 4-Gln-|-His-5, but does cleave 10-His-|-Leu-11 and 12-Val-|-Glu-13 in B chain of insulin.</text>
        <dbReference type="EC" id="3.4.23.21"/>
    </reaction>
</comment>
<keyword evidence="15" id="KW-1185">Reference proteome</keyword>
<name>A0A4Q0A2V7_9FUNG</name>
<evidence type="ECO:0000259" key="13">
    <source>
        <dbReference type="PROSITE" id="PS51767"/>
    </source>
</evidence>
<feature type="non-terminal residue" evidence="14">
    <location>
        <position position="1"/>
    </location>
</feature>
<evidence type="ECO:0000256" key="9">
    <source>
        <dbReference type="ARBA" id="ARBA00023157"/>
    </source>
</evidence>
<dbReference type="InterPro" id="IPR034164">
    <property type="entry name" value="Pepsin-like_dom"/>
</dbReference>
<dbReference type="STRING" id="215637.A0A4Q0A2V7"/>
<dbReference type="InterPro" id="IPR021109">
    <property type="entry name" value="Peptidase_aspartic_dom_sf"/>
</dbReference>
<evidence type="ECO:0000256" key="5">
    <source>
        <dbReference type="ARBA" id="ARBA00022729"/>
    </source>
</evidence>
<proteinExistence type="inferred from homology"/>
<accession>A0A4Q0A2V7</accession>
<keyword evidence="7 12" id="KW-0378">Hydrolase</keyword>
<dbReference type="EMBL" id="ML002264">
    <property type="protein sequence ID" value="RKP39530.1"/>
    <property type="molecule type" value="Genomic_DNA"/>
</dbReference>
<dbReference type="PROSITE" id="PS00141">
    <property type="entry name" value="ASP_PROTEASE"/>
    <property type="match status" value="1"/>
</dbReference>
<dbReference type="SUPFAM" id="SSF50630">
    <property type="entry name" value="Acid proteases"/>
    <property type="match status" value="1"/>
</dbReference>
<organism evidence="14 15">
    <name type="scientific">Dimargaris cristalligena</name>
    <dbReference type="NCBI Taxonomy" id="215637"/>
    <lineage>
        <taxon>Eukaryota</taxon>
        <taxon>Fungi</taxon>
        <taxon>Fungi incertae sedis</taxon>
        <taxon>Zoopagomycota</taxon>
        <taxon>Kickxellomycotina</taxon>
        <taxon>Dimargaritomycetes</taxon>
        <taxon>Dimargaritales</taxon>
        <taxon>Dimargaritaceae</taxon>
        <taxon>Dimargaris</taxon>
    </lineage>
</organism>
<evidence type="ECO:0000256" key="8">
    <source>
        <dbReference type="ARBA" id="ARBA00023145"/>
    </source>
</evidence>
<evidence type="ECO:0000256" key="11">
    <source>
        <dbReference type="PIRSR" id="PIRSR601461-2"/>
    </source>
</evidence>
<dbReference type="GO" id="GO:0004190">
    <property type="term" value="F:aspartic-type endopeptidase activity"/>
    <property type="evidence" value="ECO:0007669"/>
    <property type="project" value="UniProtKB-KW"/>
</dbReference>
<feature type="active site" evidence="10">
    <location>
        <position position="57"/>
    </location>
</feature>
<reference evidence="15" key="1">
    <citation type="journal article" date="2018" name="Nat. Microbiol.">
        <title>Leveraging single-cell genomics to expand the fungal tree of life.</title>
        <authorList>
            <person name="Ahrendt S.R."/>
            <person name="Quandt C.A."/>
            <person name="Ciobanu D."/>
            <person name="Clum A."/>
            <person name="Salamov A."/>
            <person name="Andreopoulos B."/>
            <person name="Cheng J.F."/>
            <person name="Woyke T."/>
            <person name="Pelin A."/>
            <person name="Henrissat B."/>
            <person name="Reynolds N.K."/>
            <person name="Benny G.L."/>
            <person name="Smith M.E."/>
            <person name="James T.Y."/>
            <person name="Grigoriev I.V."/>
        </authorList>
    </citation>
    <scope>NUCLEOTIDE SEQUENCE [LARGE SCALE GENOMIC DNA]</scope>
    <source>
        <strain evidence="15">RSA 468</strain>
    </source>
</reference>